<evidence type="ECO:0000256" key="5">
    <source>
        <dbReference type="PIRSR" id="PIRSR637359-3"/>
    </source>
</evidence>
<keyword evidence="7" id="KW-0472">Membrane</keyword>
<dbReference type="InterPro" id="IPR000863">
    <property type="entry name" value="Sulfotransferase_dom"/>
</dbReference>
<keyword evidence="7" id="KW-1133">Transmembrane helix</keyword>
<protein>
    <submittedName>
        <fullName evidence="9">Heparan sulfate glucosamine 3-O-sulfotransferase</fullName>
    </submittedName>
</protein>
<keyword evidence="10" id="KW-1185">Reference proteome</keyword>
<dbReference type="GO" id="GO:0008467">
    <property type="term" value="F:[heparan sulfate]-glucosamine 3-sulfotransferase activity"/>
    <property type="evidence" value="ECO:0007669"/>
    <property type="project" value="TreeGrafter"/>
</dbReference>
<organism evidence="9 10">
    <name type="scientific">Elysia marginata</name>
    <dbReference type="NCBI Taxonomy" id="1093978"/>
    <lineage>
        <taxon>Eukaryota</taxon>
        <taxon>Metazoa</taxon>
        <taxon>Spiralia</taxon>
        <taxon>Lophotrochozoa</taxon>
        <taxon>Mollusca</taxon>
        <taxon>Gastropoda</taxon>
        <taxon>Heterobranchia</taxon>
        <taxon>Euthyneura</taxon>
        <taxon>Panpulmonata</taxon>
        <taxon>Sacoglossa</taxon>
        <taxon>Placobranchoidea</taxon>
        <taxon>Plakobranchidae</taxon>
        <taxon>Elysia</taxon>
    </lineage>
</organism>
<name>A0AAV4F114_9GAST</name>
<comment type="caution">
    <text evidence="9">The sequence shown here is derived from an EMBL/GenBank/DDBJ whole genome shotgun (WGS) entry which is preliminary data.</text>
</comment>
<sequence>MFTGKAVKLFVTVAVFCFVILYILQQSLTYHRVSLFLQDPSKKPSRVRNHLKLQNAKLQDESGTLGSNTATGILGASNGLELQTPPVSSGETTSNPNNLGKQQTASPPALEKRPRLPKALIIGFSKCGTAALRTFLTIHPDVVSPIPEVRYFTLYFSNGPEWYRKQMPPSTKDQLTIEKTPAYIMTNDSLRHIKKFNPKIKLIVIVRDPIVRLQSQYAHEFVHTDPSRRPPFKRWWNEKPDDRRIIHFSYYARYIRQVYTMFPKNQVLVLSEDDMERNPLPVLREAEKFLELRPAYSDDMFVFNETKGFHCFNTQSELFPRVLTLVQVKNTTGCLGGNKGREHPEIGDSYLQHLVEVIRPLNEELFQLIGKRFQWDNFEPEPSTENTVSQNTNGTAN</sequence>
<feature type="disulfide bond" evidence="5">
    <location>
        <begin position="311"/>
        <end position="334"/>
    </location>
</feature>
<evidence type="ECO:0000313" key="9">
    <source>
        <dbReference type="EMBL" id="GFR67087.1"/>
    </source>
</evidence>
<evidence type="ECO:0000256" key="7">
    <source>
        <dbReference type="SAM" id="Phobius"/>
    </source>
</evidence>
<feature type="binding site" evidence="4">
    <location>
        <position position="215"/>
    </location>
    <ligand>
        <name>3'-phosphoadenylyl sulfate</name>
        <dbReference type="ChEBI" id="CHEBI:58339"/>
    </ligand>
</feature>
<keyword evidence="7" id="KW-0812">Transmembrane</keyword>
<feature type="region of interest" description="Disordered" evidence="6">
    <location>
        <begin position="84"/>
        <end position="110"/>
    </location>
</feature>
<feature type="binding site" evidence="4">
    <location>
        <begin position="339"/>
        <end position="343"/>
    </location>
    <ligand>
        <name>3'-phosphoadenylyl sulfate</name>
        <dbReference type="ChEBI" id="CHEBI:58339"/>
    </ligand>
</feature>
<dbReference type="Pfam" id="PF00685">
    <property type="entry name" value="Sulfotransfer_1"/>
    <property type="match status" value="1"/>
</dbReference>
<evidence type="ECO:0000313" key="10">
    <source>
        <dbReference type="Proteomes" id="UP000762676"/>
    </source>
</evidence>
<evidence type="ECO:0000256" key="2">
    <source>
        <dbReference type="ARBA" id="ARBA00023180"/>
    </source>
</evidence>
<gene>
    <name evidence="9" type="ORF">ElyMa_001988300</name>
</gene>
<keyword evidence="1" id="KW-0808">Transferase</keyword>
<dbReference type="InterPro" id="IPR027417">
    <property type="entry name" value="P-loop_NTPase"/>
</dbReference>
<dbReference type="EMBL" id="BMAT01004045">
    <property type="protein sequence ID" value="GFR67087.1"/>
    <property type="molecule type" value="Genomic_DNA"/>
</dbReference>
<evidence type="ECO:0000256" key="1">
    <source>
        <dbReference type="ARBA" id="ARBA00022679"/>
    </source>
</evidence>
<dbReference type="Gene3D" id="3.40.50.300">
    <property type="entry name" value="P-loop containing nucleotide triphosphate hydrolases"/>
    <property type="match status" value="1"/>
</dbReference>
<proteinExistence type="predicted"/>
<keyword evidence="2" id="KW-0325">Glycoprotein</keyword>
<evidence type="ECO:0000259" key="8">
    <source>
        <dbReference type="Pfam" id="PF00685"/>
    </source>
</evidence>
<evidence type="ECO:0000256" key="3">
    <source>
        <dbReference type="PIRSR" id="PIRSR637359-1"/>
    </source>
</evidence>
<feature type="transmembrane region" description="Helical" evidence="7">
    <location>
        <begin position="6"/>
        <end position="24"/>
    </location>
</feature>
<dbReference type="PANTHER" id="PTHR10605:SF65">
    <property type="entry name" value="GH20068P"/>
    <property type="match status" value="1"/>
</dbReference>
<dbReference type="SUPFAM" id="SSF52540">
    <property type="entry name" value="P-loop containing nucleoside triphosphate hydrolases"/>
    <property type="match status" value="1"/>
</dbReference>
<dbReference type="AlphaFoldDB" id="A0AAV4F114"/>
<reference evidence="9 10" key="1">
    <citation type="journal article" date="2021" name="Elife">
        <title>Chloroplast acquisition without the gene transfer in kleptoplastic sea slugs, Plakobranchus ocellatus.</title>
        <authorList>
            <person name="Maeda T."/>
            <person name="Takahashi S."/>
            <person name="Yoshida T."/>
            <person name="Shimamura S."/>
            <person name="Takaki Y."/>
            <person name="Nagai Y."/>
            <person name="Toyoda A."/>
            <person name="Suzuki Y."/>
            <person name="Arimoto A."/>
            <person name="Ishii H."/>
            <person name="Satoh N."/>
            <person name="Nishiyama T."/>
            <person name="Hasebe M."/>
            <person name="Maruyama T."/>
            <person name="Minagawa J."/>
            <person name="Obokata J."/>
            <person name="Shigenobu S."/>
        </authorList>
    </citation>
    <scope>NUCLEOTIDE SEQUENCE [LARGE SCALE GENOMIC DNA]</scope>
</reference>
<evidence type="ECO:0000256" key="4">
    <source>
        <dbReference type="PIRSR" id="PIRSR637359-2"/>
    </source>
</evidence>
<feature type="domain" description="Sulfotransferase" evidence="8">
    <location>
        <begin position="117"/>
        <end position="316"/>
    </location>
</feature>
<dbReference type="PANTHER" id="PTHR10605">
    <property type="entry name" value="HEPARAN SULFATE SULFOTRANSFERASE"/>
    <property type="match status" value="1"/>
</dbReference>
<dbReference type="InterPro" id="IPR037359">
    <property type="entry name" value="NST/OST"/>
</dbReference>
<evidence type="ECO:0000256" key="6">
    <source>
        <dbReference type="SAM" id="MobiDB-lite"/>
    </source>
</evidence>
<feature type="compositionally biased region" description="Polar residues" evidence="6">
    <location>
        <begin position="85"/>
        <end position="106"/>
    </location>
</feature>
<feature type="binding site" evidence="4">
    <location>
        <position position="207"/>
    </location>
    <ligand>
        <name>3'-phosphoadenylyl sulfate</name>
        <dbReference type="ChEBI" id="CHEBI:58339"/>
    </ligand>
</feature>
<dbReference type="Proteomes" id="UP000762676">
    <property type="component" value="Unassembled WGS sequence"/>
</dbReference>
<accession>A0AAV4F114</accession>
<feature type="active site" description="For sulfotransferase activity" evidence="3">
    <location>
        <position position="126"/>
    </location>
</feature>
<keyword evidence="5" id="KW-1015">Disulfide bond</keyword>